<proteinExistence type="predicted"/>
<evidence type="ECO:0008006" key="3">
    <source>
        <dbReference type="Google" id="ProtNLM"/>
    </source>
</evidence>
<dbReference type="AlphaFoldDB" id="A0A516SK70"/>
<sequence>MLRLMFRLLLACLALGTLAEPLRLSYLPAQNPNDKRYQYYWDLLSAALRANESQYGSFALQAGPEVMSPPRAAVEIARGDGGINVMVRTTSAELEKQLLPIRIPLDKGLTGYRLFLIRPQTQAKLEKVRTLSELARFGIGQDRQWVDTQILRAAGLQVVEGEGYAGLFRMLQADRFPLFSRGVNEIGDEYKVQRQGGADVAIEQALLLYYPLPRYFFVARTPEGELLAKRIENGLHKLIQTGEFERRYLDYKRLVLDGLQLSGRRVFRIANPTLSADTPLARTAWWDELGPELHGEKKPLAVGASR</sequence>
<keyword evidence="2" id="KW-1185">Reference proteome</keyword>
<gene>
    <name evidence="1" type="ORF">FNU76_20600</name>
</gene>
<dbReference type="OrthoDB" id="547680at2"/>
<organism evidence="1 2">
    <name type="scientific">Chitinimonas arctica</name>
    <dbReference type="NCBI Taxonomy" id="2594795"/>
    <lineage>
        <taxon>Bacteria</taxon>
        <taxon>Pseudomonadati</taxon>
        <taxon>Pseudomonadota</taxon>
        <taxon>Betaproteobacteria</taxon>
        <taxon>Neisseriales</taxon>
        <taxon>Chitinibacteraceae</taxon>
        <taxon>Chitinimonas</taxon>
    </lineage>
</organism>
<dbReference type="Proteomes" id="UP000317550">
    <property type="component" value="Chromosome"/>
</dbReference>
<dbReference type="EMBL" id="CP041730">
    <property type="protein sequence ID" value="QDQ28557.1"/>
    <property type="molecule type" value="Genomic_DNA"/>
</dbReference>
<accession>A0A516SK70</accession>
<dbReference type="RefSeq" id="WP_144279940.1">
    <property type="nucleotide sequence ID" value="NZ_CP041730.1"/>
</dbReference>
<dbReference type="SUPFAM" id="SSF53850">
    <property type="entry name" value="Periplasmic binding protein-like II"/>
    <property type="match status" value="1"/>
</dbReference>
<evidence type="ECO:0000313" key="1">
    <source>
        <dbReference type="EMBL" id="QDQ28557.1"/>
    </source>
</evidence>
<protein>
    <recommendedName>
        <fullName evidence="3">Amino acid ABC transporter substrate-binding protein</fullName>
    </recommendedName>
</protein>
<dbReference type="KEGG" id="cari:FNU76_20600"/>
<reference evidence="2" key="1">
    <citation type="submission" date="2019-07" db="EMBL/GenBank/DDBJ databases">
        <title>Chitinimonas sp. nov., isolated from Ny-Alesund, arctica soil.</title>
        <authorList>
            <person name="Xu Q."/>
            <person name="Peng F."/>
        </authorList>
    </citation>
    <scope>NUCLEOTIDE SEQUENCE [LARGE SCALE GENOMIC DNA]</scope>
    <source>
        <strain evidence="2">R3-44</strain>
    </source>
</reference>
<evidence type="ECO:0000313" key="2">
    <source>
        <dbReference type="Proteomes" id="UP000317550"/>
    </source>
</evidence>
<name>A0A516SK70_9NEIS</name>